<dbReference type="Proteomes" id="UP000023703">
    <property type="component" value="Chromosome"/>
</dbReference>
<evidence type="ECO:0000313" key="9">
    <source>
        <dbReference type="EMBL" id="AHW64762.1"/>
    </source>
</evidence>
<feature type="transmembrane region" description="Helical" evidence="8">
    <location>
        <begin position="115"/>
        <end position="135"/>
    </location>
</feature>
<keyword evidence="3 8" id="KW-0813">Transport</keyword>
<comment type="similarity">
    <text evidence="2 8">Belongs to the lactate permease family.</text>
</comment>
<name>X5DVW9_9CORY</name>
<evidence type="ECO:0000256" key="2">
    <source>
        <dbReference type="ARBA" id="ARBA00010100"/>
    </source>
</evidence>
<evidence type="ECO:0000256" key="7">
    <source>
        <dbReference type="ARBA" id="ARBA00023136"/>
    </source>
</evidence>
<feature type="transmembrane region" description="Helical" evidence="8">
    <location>
        <begin position="217"/>
        <end position="237"/>
    </location>
</feature>
<evidence type="ECO:0000256" key="4">
    <source>
        <dbReference type="ARBA" id="ARBA00022475"/>
    </source>
</evidence>
<dbReference type="PANTHER" id="PTHR30003:SF0">
    <property type="entry name" value="GLYCOLATE PERMEASE GLCA-RELATED"/>
    <property type="match status" value="1"/>
</dbReference>
<keyword evidence="10" id="KW-1185">Reference proteome</keyword>
<keyword evidence="7 8" id="KW-0472">Membrane</keyword>
<evidence type="ECO:0000256" key="3">
    <source>
        <dbReference type="ARBA" id="ARBA00022448"/>
    </source>
</evidence>
<feature type="transmembrane region" description="Helical" evidence="8">
    <location>
        <begin position="174"/>
        <end position="196"/>
    </location>
</feature>
<dbReference type="STRING" id="1404245.CGLY_11585"/>
<feature type="transmembrane region" description="Helical" evidence="8">
    <location>
        <begin position="273"/>
        <end position="295"/>
    </location>
</feature>
<evidence type="ECO:0000313" key="10">
    <source>
        <dbReference type="Proteomes" id="UP000023703"/>
    </source>
</evidence>
<evidence type="ECO:0000256" key="6">
    <source>
        <dbReference type="ARBA" id="ARBA00022989"/>
    </source>
</evidence>
<comment type="subcellular location">
    <subcellularLocation>
        <location evidence="1 8">Cell membrane</location>
        <topology evidence="1 8">Multi-pass membrane protein</topology>
    </subcellularLocation>
</comment>
<gene>
    <name evidence="9" type="ORF">CGLY_11585</name>
</gene>
<dbReference type="GO" id="GO:0015129">
    <property type="term" value="F:lactate transmembrane transporter activity"/>
    <property type="evidence" value="ECO:0007669"/>
    <property type="project" value="UniProtKB-UniRule"/>
</dbReference>
<dbReference type="EMBL" id="CP006842">
    <property type="protein sequence ID" value="AHW64762.1"/>
    <property type="molecule type" value="Genomic_DNA"/>
</dbReference>
<dbReference type="eggNOG" id="COG1620">
    <property type="taxonomic scope" value="Bacteria"/>
</dbReference>
<dbReference type="RefSeq" id="WP_038549607.1">
    <property type="nucleotide sequence ID" value="NZ_CP006842.1"/>
</dbReference>
<evidence type="ECO:0000256" key="5">
    <source>
        <dbReference type="ARBA" id="ARBA00022692"/>
    </source>
</evidence>
<feature type="transmembrane region" description="Helical" evidence="8">
    <location>
        <begin position="307"/>
        <end position="325"/>
    </location>
</feature>
<reference evidence="9 10" key="1">
    <citation type="journal article" date="2015" name="Int. J. Syst. Evol. Microbiol.">
        <title>Revisiting Corynebacterium glyciniphilum (ex Kubota et al., 1972) sp. nov., nom. rev., isolated from putrefied banana.</title>
        <authorList>
            <person name="Al-Dilaimi A."/>
            <person name="Bednarz H."/>
            <person name="Lomker A."/>
            <person name="Niehaus K."/>
            <person name="Kalinowski J."/>
            <person name="Ruckert C."/>
        </authorList>
    </citation>
    <scope>NUCLEOTIDE SEQUENCE [LARGE SCALE GENOMIC DNA]</scope>
    <source>
        <strain evidence="9">AJ 3170</strain>
    </source>
</reference>
<dbReference type="HOGENOM" id="CLU_042497_0_0_11"/>
<evidence type="ECO:0000256" key="1">
    <source>
        <dbReference type="ARBA" id="ARBA00004651"/>
    </source>
</evidence>
<feature type="transmembrane region" description="Helical" evidence="8">
    <location>
        <begin position="142"/>
        <end position="162"/>
    </location>
</feature>
<sequence>MVDVALSAAPIALTIILLVTRLPAWSPPVAGIAAATAVSLIVLDGSIGDLVAAAGGSWDTLLKVAAIIGAGALLARVMHHTGAQDSIAAWLSRGGASVAAALLMTHGVVPFIESVTGFGVTILIGLPLMLACGFSPMPAATMVLLGLTVSPWGSMAPGTLLASDIAGSSLRDMGLASAVLSLPVFVVSGIFIAVIAGRDSSTDTHAGGVRISHYLRWVAAGTGSAVLLWVSISAANWALGTPVAGAAGSAVAATFWLLVVRGGRFLPAPGTSLLPYAVLMLGTITGQWAASHIGISPVAAVLESPALWALAGAAAGILLFAPDAGTRITLSTEAGSMLLQVGIPTTLYVVFGTVMGAGGLAGALAGALTSLGIAYLGLSPFVAALSGYITASGTGANAMFGTTQIAAAHALDVSPFWMMASQNVVAGWAVAASPARIELAYRMISRDQRRAGGDGPVPTRFGLLKVIVPAVLLTTVLCGALSLVFLT</sequence>
<feature type="transmembrane region" description="Helical" evidence="8">
    <location>
        <begin position="90"/>
        <end position="109"/>
    </location>
</feature>
<feature type="transmembrane region" description="Helical" evidence="8">
    <location>
        <begin position="346"/>
        <end position="367"/>
    </location>
</feature>
<feature type="transmembrane region" description="Helical" evidence="8">
    <location>
        <begin position="462"/>
        <end position="486"/>
    </location>
</feature>
<dbReference type="Pfam" id="PF02652">
    <property type="entry name" value="Lactate_perm"/>
    <property type="match status" value="2"/>
</dbReference>
<protein>
    <recommendedName>
        <fullName evidence="8">L-lactate permease</fullName>
    </recommendedName>
</protein>
<dbReference type="AlphaFoldDB" id="X5DVW9"/>
<dbReference type="InterPro" id="IPR003804">
    <property type="entry name" value="Lactate_perm"/>
</dbReference>
<keyword evidence="6 8" id="KW-1133">Transmembrane helix</keyword>
<feature type="transmembrane region" description="Helical" evidence="8">
    <location>
        <begin position="373"/>
        <end position="391"/>
    </location>
</feature>
<dbReference type="GO" id="GO:0005886">
    <property type="term" value="C:plasma membrane"/>
    <property type="evidence" value="ECO:0007669"/>
    <property type="project" value="UniProtKB-SubCell"/>
</dbReference>
<dbReference type="OrthoDB" id="9761056at2"/>
<evidence type="ECO:0000256" key="8">
    <source>
        <dbReference type="RuleBase" id="RU365092"/>
    </source>
</evidence>
<proteinExistence type="inferred from homology"/>
<keyword evidence="5 8" id="KW-0812">Transmembrane</keyword>
<dbReference type="GO" id="GO:0015295">
    <property type="term" value="F:solute:proton symporter activity"/>
    <property type="evidence" value="ECO:0007669"/>
    <property type="project" value="TreeGrafter"/>
</dbReference>
<organism evidence="9 10">
    <name type="scientific">Corynebacterium glyciniphilum AJ 3170</name>
    <dbReference type="NCBI Taxonomy" id="1404245"/>
    <lineage>
        <taxon>Bacteria</taxon>
        <taxon>Bacillati</taxon>
        <taxon>Actinomycetota</taxon>
        <taxon>Actinomycetes</taxon>
        <taxon>Mycobacteriales</taxon>
        <taxon>Corynebacteriaceae</taxon>
        <taxon>Corynebacterium</taxon>
    </lineage>
</organism>
<feature type="transmembrane region" description="Helical" evidence="8">
    <location>
        <begin position="243"/>
        <end position="261"/>
    </location>
</feature>
<dbReference type="KEGG" id="cgy:CGLY_11585"/>
<dbReference type="PANTHER" id="PTHR30003">
    <property type="entry name" value="L-LACTATE PERMEASE"/>
    <property type="match status" value="1"/>
</dbReference>
<keyword evidence="4 8" id="KW-1003">Cell membrane</keyword>
<comment type="function">
    <text evidence="8">Uptake of L-lactate across the membrane. Can also transport D-lactate and glycolate.</text>
</comment>
<accession>X5DVW9</accession>
<feature type="transmembrane region" description="Helical" evidence="8">
    <location>
        <begin position="61"/>
        <end position="78"/>
    </location>
</feature>